<gene>
    <name evidence="3" type="ORF">NCTC11532_00080</name>
</gene>
<comment type="similarity">
    <text evidence="2">Belongs to the cytochrome P450 family.</text>
</comment>
<protein>
    <submittedName>
        <fullName evidence="3">Cytochrome P450 107B1</fullName>
        <ecNumber evidence="3">1.14.-.-</ecNumber>
    </submittedName>
</protein>
<dbReference type="Proteomes" id="UP000255297">
    <property type="component" value="Unassembled WGS sequence"/>
</dbReference>
<evidence type="ECO:0000256" key="2">
    <source>
        <dbReference type="ARBA" id="ARBA00010617"/>
    </source>
</evidence>
<sequence>MKPYTLMQLKQTTTPEQFSHHLREMGDIFWWEAGHFFVVTSYSLAKQVLTSEDFSCDRSPFFISRMPEMNLNLITDFFKVVSLMMVMSDAPEHTDRRRICYHGFSHQTLEQLKPLIQQTVSNCLLEFSGSKHFDFVSQMAQTIPSVTLAELFAIPHSERMDFYHWSNNMTQFFGGSTSYKDEDGIKVNHSAKQLYHYFSDLIVSRRQKAGHDFLSILLEHQSHFGLSDDEIISQAIMMLVAGQVTTTDQLCNNLFILLSEQGLWSRLRNNLDSLDVYIEECNRLDPAVTFIFRVTKNETKLGNQLIEKGKVIFISTHAMNRDPDFFTHPDTITITEKQNQHFSYGYGSHFCLGAKLARIEMHSIFKALITHFPRLCLDKNKPPQRKHHSLSFSGFEHMYLKPY</sequence>
<dbReference type="PANTHER" id="PTHR46696">
    <property type="entry name" value="P450, PUTATIVE (EUROFUNG)-RELATED"/>
    <property type="match status" value="1"/>
</dbReference>
<dbReference type="RefSeq" id="WP_031566920.1">
    <property type="nucleotide sequence ID" value="NZ_CAAAIS010000005.1"/>
</dbReference>
<dbReference type="GO" id="GO:0004497">
    <property type="term" value="F:monooxygenase activity"/>
    <property type="evidence" value="ECO:0007669"/>
    <property type="project" value="InterPro"/>
</dbReference>
<dbReference type="InterPro" id="IPR001128">
    <property type="entry name" value="Cyt_P450"/>
</dbReference>
<accession>A0A378LQ45</accession>
<dbReference type="EMBL" id="UGPB01000001">
    <property type="protein sequence ID" value="STY27919.1"/>
    <property type="molecule type" value="Genomic_DNA"/>
</dbReference>
<dbReference type="InterPro" id="IPR002397">
    <property type="entry name" value="Cyt_P450_B"/>
</dbReference>
<proteinExistence type="inferred from homology"/>
<dbReference type="AlphaFoldDB" id="A0A378LQ45"/>
<dbReference type="EC" id="1.14.-.-" evidence="3"/>
<dbReference type="OrthoDB" id="4258484at2"/>
<dbReference type="GO" id="GO:0020037">
    <property type="term" value="F:heme binding"/>
    <property type="evidence" value="ECO:0007669"/>
    <property type="project" value="InterPro"/>
</dbReference>
<evidence type="ECO:0000256" key="1">
    <source>
        <dbReference type="ARBA" id="ARBA00001971"/>
    </source>
</evidence>
<dbReference type="Gene3D" id="1.10.630.10">
    <property type="entry name" value="Cytochrome P450"/>
    <property type="match status" value="1"/>
</dbReference>
<name>A0A378LQ45_9GAMM</name>
<dbReference type="PRINTS" id="PR00359">
    <property type="entry name" value="BP450"/>
</dbReference>
<dbReference type="GO" id="GO:0016705">
    <property type="term" value="F:oxidoreductase activity, acting on paired donors, with incorporation or reduction of molecular oxygen"/>
    <property type="evidence" value="ECO:0007669"/>
    <property type="project" value="InterPro"/>
</dbReference>
<keyword evidence="3" id="KW-0560">Oxidoreductase</keyword>
<dbReference type="Pfam" id="PF00067">
    <property type="entry name" value="p450"/>
    <property type="match status" value="1"/>
</dbReference>
<evidence type="ECO:0000313" key="4">
    <source>
        <dbReference type="Proteomes" id="UP000255297"/>
    </source>
</evidence>
<dbReference type="PANTHER" id="PTHR46696:SF1">
    <property type="entry name" value="CYTOCHROME P450 YJIB-RELATED"/>
    <property type="match status" value="1"/>
</dbReference>
<dbReference type="SUPFAM" id="SSF48264">
    <property type="entry name" value="Cytochrome P450"/>
    <property type="match status" value="1"/>
</dbReference>
<reference evidence="3 4" key="1">
    <citation type="submission" date="2018-06" db="EMBL/GenBank/DDBJ databases">
        <authorList>
            <consortium name="Pathogen Informatics"/>
            <person name="Doyle S."/>
        </authorList>
    </citation>
    <scope>NUCLEOTIDE SEQUENCE [LARGE SCALE GENOMIC DNA]</scope>
    <source>
        <strain evidence="3 4">NCTC11532</strain>
    </source>
</reference>
<keyword evidence="4" id="KW-1185">Reference proteome</keyword>
<comment type="cofactor">
    <cofactor evidence="1">
        <name>heme</name>
        <dbReference type="ChEBI" id="CHEBI:30413"/>
    </cofactor>
</comment>
<organism evidence="3 4">
    <name type="scientific">Legionella wadsworthii</name>
    <dbReference type="NCBI Taxonomy" id="28088"/>
    <lineage>
        <taxon>Bacteria</taxon>
        <taxon>Pseudomonadati</taxon>
        <taxon>Pseudomonadota</taxon>
        <taxon>Gammaproteobacteria</taxon>
        <taxon>Legionellales</taxon>
        <taxon>Legionellaceae</taxon>
        <taxon>Legionella</taxon>
    </lineage>
</organism>
<dbReference type="STRING" id="1122170.GCA_000701265_01638"/>
<dbReference type="InterPro" id="IPR036396">
    <property type="entry name" value="Cyt_P450_sf"/>
</dbReference>
<dbReference type="GO" id="GO:0005506">
    <property type="term" value="F:iron ion binding"/>
    <property type="evidence" value="ECO:0007669"/>
    <property type="project" value="InterPro"/>
</dbReference>
<evidence type="ECO:0000313" key="3">
    <source>
        <dbReference type="EMBL" id="STY27919.1"/>
    </source>
</evidence>